<dbReference type="SUPFAM" id="SSF53756">
    <property type="entry name" value="UDP-Glycosyltransferase/glycogen phosphorylase"/>
    <property type="match status" value="1"/>
</dbReference>
<sequence length="364" mass="41930">MRILIDIAHPGHVHLLKNLYFDLKSIHKIWVTVKDIPIAIKLLEQYKIPYQVLGSKKDHIVAKAFSQIHYNWLIYRFIKENKIDIGIGSSLALAHVSAISSMNSIILDDDDDAVQPLFVKFGHPFASHLVSPASLKENRKKKNTIFYNGFHELAYLSPKRFTPDTNVLSHLGIDLNEAFFVLRFNRFKAHHDIGHQGINLEQKLRIINLLKDYGRIYITSEGEIEPELQSYQLKIEADKIHSVLALAQMFIGDSQTMTSEAAVLGTPAVKCNSFAGKLSVPNELEDRYGLCYSYLPESFDKFLEKMKELLEMKNRQEEWEKRRYKMLKEKIDLSDFLTWLISNYPNSVTSTTINSDLLAQFKLI</sequence>
<protein>
    <submittedName>
        <fullName evidence="1">DUF354 domain-containing protein</fullName>
    </submittedName>
</protein>
<accession>A0ABX1WR11</accession>
<dbReference type="Pfam" id="PF04007">
    <property type="entry name" value="DUF354"/>
    <property type="match status" value="1"/>
</dbReference>
<dbReference type="PIRSF" id="PIRSF005357">
    <property type="entry name" value="UCP005357"/>
    <property type="match status" value="1"/>
</dbReference>
<keyword evidence="2" id="KW-1185">Reference proteome</keyword>
<comment type="caution">
    <text evidence="1">The sequence shown here is derived from an EMBL/GenBank/DDBJ whole genome shotgun (WGS) entry which is preliminary data.</text>
</comment>
<dbReference type="PANTHER" id="PTHR39662:SF1">
    <property type="entry name" value="DUF354 DOMAIN-CONTAINING PROTEIN"/>
    <property type="match status" value="1"/>
</dbReference>
<proteinExistence type="predicted"/>
<dbReference type="EMBL" id="RZNH01000001">
    <property type="protein sequence ID" value="NOU58415.1"/>
    <property type="molecule type" value="Genomic_DNA"/>
</dbReference>
<dbReference type="PANTHER" id="PTHR39662">
    <property type="entry name" value="DUF354 DOMAIN-CONTAINING PROTEIN-RELATED"/>
    <property type="match status" value="1"/>
</dbReference>
<organism evidence="1 2">
    <name type="scientific">Marinifilum caeruleilacunae</name>
    <dbReference type="NCBI Taxonomy" id="2499076"/>
    <lineage>
        <taxon>Bacteria</taxon>
        <taxon>Pseudomonadati</taxon>
        <taxon>Bacteroidota</taxon>
        <taxon>Bacteroidia</taxon>
        <taxon>Marinilabiliales</taxon>
        <taxon>Marinifilaceae</taxon>
    </lineage>
</organism>
<gene>
    <name evidence="1" type="ORF">ELS83_01200</name>
</gene>
<evidence type="ECO:0000313" key="2">
    <source>
        <dbReference type="Proteomes" id="UP000732105"/>
    </source>
</evidence>
<reference evidence="1 2" key="1">
    <citation type="submission" date="2018-12" db="EMBL/GenBank/DDBJ databases">
        <title>Marinifilum JC070 sp. nov., a marine bacterium isolated from Yongle Blue Hole in the South China Sea.</title>
        <authorList>
            <person name="Fu T."/>
        </authorList>
    </citation>
    <scope>NUCLEOTIDE SEQUENCE [LARGE SCALE GENOMIC DNA]</scope>
    <source>
        <strain evidence="1 2">JC070</strain>
    </source>
</reference>
<dbReference type="RefSeq" id="WP_171593672.1">
    <property type="nucleotide sequence ID" value="NZ_RZNH01000001.1"/>
</dbReference>
<evidence type="ECO:0000313" key="1">
    <source>
        <dbReference type="EMBL" id="NOU58415.1"/>
    </source>
</evidence>
<dbReference type="Proteomes" id="UP000732105">
    <property type="component" value="Unassembled WGS sequence"/>
</dbReference>
<dbReference type="InterPro" id="IPR007152">
    <property type="entry name" value="DUF354"/>
</dbReference>
<name>A0ABX1WR11_9BACT</name>